<evidence type="ECO:0000256" key="4">
    <source>
        <dbReference type="SAM" id="SignalP"/>
    </source>
</evidence>
<dbReference type="PANTHER" id="PTHR24126:SF14">
    <property type="entry name" value="ANK_REP_REGION DOMAIN-CONTAINING PROTEIN"/>
    <property type="match status" value="1"/>
</dbReference>
<dbReference type="PANTHER" id="PTHR24126">
    <property type="entry name" value="ANKYRIN REPEAT, PH AND SEC7 DOMAIN CONTAINING PROTEIN SECG-RELATED"/>
    <property type="match status" value="1"/>
</dbReference>
<comment type="caution">
    <text evidence="6">The sequence shown here is derived from an EMBL/GenBank/DDBJ whole genome shotgun (WGS) entry which is preliminary data.</text>
</comment>
<keyword evidence="7" id="KW-1185">Reference proteome</keyword>
<dbReference type="Gene3D" id="1.25.40.20">
    <property type="entry name" value="Ankyrin repeat-containing domain"/>
    <property type="match status" value="1"/>
</dbReference>
<dbReference type="PROSITE" id="PS50297">
    <property type="entry name" value="ANK_REP_REGION"/>
    <property type="match status" value="1"/>
</dbReference>
<keyword evidence="2 3" id="KW-0040">ANK repeat</keyword>
<dbReference type="EMBL" id="JAMDMX010000088">
    <property type="protein sequence ID" value="MCY9696085.1"/>
    <property type="molecule type" value="Genomic_DNA"/>
</dbReference>
<organism evidence="6 7">
    <name type="scientific">Paenibacillus alginolyticus</name>
    <dbReference type="NCBI Taxonomy" id="59839"/>
    <lineage>
        <taxon>Bacteria</taxon>
        <taxon>Bacillati</taxon>
        <taxon>Bacillota</taxon>
        <taxon>Bacilli</taxon>
        <taxon>Bacillales</taxon>
        <taxon>Paenibacillaceae</taxon>
        <taxon>Paenibacillus</taxon>
    </lineage>
</organism>
<dbReference type="Proteomes" id="UP001527099">
    <property type="component" value="Unassembled WGS sequence"/>
</dbReference>
<evidence type="ECO:0000259" key="5">
    <source>
        <dbReference type="Pfam" id="PF07833"/>
    </source>
</evidence>
<protein>
    <submittedName>
        <fullName evidence="6">Ankyrin repeat domain-containing protein</fullName>
    </submittedName>
</protein>
<name>A0ABT4GIU1_9BACL</name>
<dbReference type="InterPro" id="IPR036770">
    <property type="entry name" value="Ankyrin_rpt-contain_sf"/>
</dbReference>
<feature type="chain" id="PRO_5046940706" evidence="4">
    <location>
        <begin position="23"/>
        <end position="391"/>
    </location>
</feature>
<keyword evidence="4" id="KW-0732">Signal</keyword>
<evidence type="ECO:0000256" key="1">
    <source>
        <dbReference type="ARBA" id="ARBA00022737"/>
    </source>
</evidence>
<dbReference type="SMART" id="SM00248">
    <property type="entry name" value="ANK"/>
    <property type="match status" value="3"/>
</dbReference>
<evidence type="ECO:0000256" key="2">
    <source>
        <dbReference type="ARBA" id="ARBA00023043"/>
    </source>
</evidence>
<sequence>MKKFILGVLLGAVASFSTVAIASDTIQALIFPAKININGVTHAVSDEYRILNVDGHAYVPIRYIAENTGSIVGYDQKNQVISLAYGQINLQDPNDKSISIGDLVVEPISINLEGLQGHIKVDRAATSYVNLTIEFYDKDGKLLGSTDLSDDFKPGIQAFKTTNSGFNSTGYTAVKVRVNEVRDGVKSYLENLIASAKQQDEKQIQSTLSQLPSEKLDLLLLEFMKRLFNYDQNACSYLYPYILNTKANVNVIDKVTGYTPLMYASFYFPTMIDSLLKKNADVNIATKQGRTALMIIAGRNNPDVVKKFLDLGADPNARTDDGSSVLYSAVYPLYRNYTEETVKSVQYLLDANASINITDREGKSLLEGFKDFMGISEAKQIYDLLVARGAK</sequence>
<reference evidence="6 7" key="1">
    <citation type="submission" date="2022-05" db="EMBL/GenBank/DDBJ databases">
        <title>Genome Sequencing of Bee-Associated Microbes.</title>
        <authorList>
            <person name="Dunlap C."/>
        </authorList>
    </citation>
    <scope>NUCLEOTIDE SEQUENCE [LARGE SCALE GENOMIC DNA]</scope>
    <source>
        <strain evidence="6 7">NRRL B-14421</strain>
    </source>
</reference>
<dbReference type="SUPFAM" id="SSF48403">
    <property type="entry name" value="Ankyrin repeat"/>
    <property type="match status" value="1"/>
</dbReference>
<feature type="signal peptide" evidence="4">
    <location>
        <begin position="1"/>
        <end position="22"/>
    </location>
</feature>
<proteinExistence type="predicted"/>
<keyword evidence="1" id="KW-0677">Repeat</keyword>
<gene>
    <name evidence="6" type="ORF">M5X19_24710</name>
</gene>
<accession>A0ABT4GIU1</accession>
<feature type="domain" description="Copper amine oxidase-like N-terminal" evidence="5">
    <location>
        <begin position="22"/>
        <end position="82"/>
    </location>
</feature>
<evidence type="ECO:0000256" key="3">
    <source>
        <dbReference type="PROSITE-ProRule" id="PRU00023"/>
    </source>
</evidence>
<dbReference type="Pfam" id="PF07833">
    <property type="entry name" value="Cu_amine_oxidN1"/>
    <property type="match status" value="1"/>
</dbReference>
<dbReference type="InterPro" id="IPR012854">
    <property type="entry name" value="Cu_amine_oxidase-like_N"/>
</dbReference>
<dbReference type="PROSITE" id="PS50088">
    <property type="entry name" value="ANK_REPEAT"/>
    <property type="match status" value="1"/>
</dbReference>
<evidence type="ECO:0000313" key="7">
    <source>
        <dbReference type="Proteomes" id="UP001527099"/>
    </source>
</evidence>
<evidence type="ECO:0000313" key="6">
    <source>
        <dbReference type="EMBL" id="MCY9696085.1"/>
    </source>
</evidence>
<dbReference type="Pfam" id="PF12796">
    <property type="entry name" value="Ank_2"/>
    <property type="match status" value="1"/>
</dbReference>
<feature type="repeat" description="ANK" evidence="3">
    <location>
        <begin position="288"/>
        <end position="320"/>
    </location>
</feature>
<dbReference type="InterPro" id="IPR002110">
    <property type="entry name" value="Ankyrin_rpt"/>
</dbReference>
<dbReference type="RefSeq" id="WP_268617235.1">
    <property type="nucleotide sequence ID" value="NZ_JAMDMX010000088.1"/>
</dbReference>